<sequence>MSPRDDFAGFFPETIGGIIMMALFTIIFWIVNIGLLGVLVYFVVVGPIKAEVHAHPDEVS</sequence>
<reference evidence="2 3" key="1">
    <citation type="submission" date="2018-03" db="EMBL/GenBank/DDBJ databases">
        <title>Bacteriophage NCPPB3778 and a type I-E CRISPR drive the evolution of the US Biological Select Agent, Rathayibacter toxicus.</title>
        <authorList>
            <person name="Davis E.W.II."/>
            <person name="Tabima J.F."/>
            <person name="Weisberg A.J."/>
            <person name="Dantas Lopes L."/>
            <person name="Wiseman M.S."/>
            <person name="Wiseman M.S."/>
            <person name="Pupko T."/>
            <person name="Belcher M.S."/>
            <person name="Sechler A.J."/>
            <person name="Tancos M.A."/>
            <person name="Schroeder B.K."/>
            <person name="Murray T.D."/>
            <person name="Luster D.G."/>
            <person name="Schneider W.L."/>
            <person name="Rogers E."/>
            <person name="Andreote F.D."/>
            <person name="Grunwald N.J."/>
            <person name="Putnam M.L."/>
            <person name="Chang J.H."/>
        </authorList>
    </citation>
    <scope>NUCLEOTIDE SEQUENCE [LARGE SCALE GENOMIC DNA]</scope>
    <source>
        <strain evidence="2 3">DSM 15932</strain>
    </source>
</reference>
<organism evidence="2 3">
    <name type="scientific">Rathayibacter festucae DSM 15932</name>
    <dbReference type="NCBI Taxonomy" id="1328866"/>
    <lineage>
        <taxon>Bacteria</taxon>
        <taxon>Bacillati</taxon>
        <taxon>Actinomycetota</taxon>
        <taxon>Actinomycetes</taxon>
        <taxon>Micrococcales</taxon>
        <taxon>Microbacteriaceae</taxon>
        <taxon>Rathayibacter</taxon>
    </lineage>
</organism>
<dbReference type="Proteomes" id="UP000285317">
    <property type="component" value="Chromosome"/>
</dbReference>
<evidence type="ECO:0000256" key="1">
    <source>
        <dbReference type="SAM" id="Phobius"/>
    </source>
</evidence>
<name>A0A3Q9UYA8_9MICO</name>
<dbReference type="RefSeq" id="WP_127886398.1">
    <property type="nucleotide sequence ID" value="NZ_CP028137.1"/>
</dbReference>
<dbReference type="AlphaFoldDB" id="A0A3Q9UYA8"/>
<keyword evidence="1" id="KW-0812">Transmembrane</keyword>
<proteinExistence type="predicted"/>
<feature type="transmembrane region" description="Helical" evidence="1">
    <location>
        <begin position="15"/>
        <end position="44"/>
    </location>
</feature>
<keyword evidence="1" id="KW-0472">Membrane</keyword>
<gene>
    <name evidence="2" type="ORF">C1I64_04875</name>
</gene>
<evidence type="ECO:0000313" key="2">
    <source>
        <dbReference type="EMBL" id="AZZ51440.1"/>
    </source>
</evidence>
<accession>A0A3Q9UYA8</accession>
<dbReference type="EMBL" id="CP028137">
    <property type="protein sequence ID" value="AZZ51440.1"/>
    <property type="molecule type" value="Genomic_DNA"/>
</dbReference>
<dbReference type="KEGG" id="rfs:C1I64_04875"/>
<keyword evidence="1" id="KW-1133">Transmembrane helix</keyword>
<protein>
    <submittedName>
        <fullName evidence="2">Uncharacterized protein</fullName>
    </submittedName>
</protein>
<evidence type="ECO:0000313" key="3">
    <source>
        <dbReference type="Proteomes" id="UP000285317"/>
    </source>
</evidence>